<feature type="region of interest" description="Disordered" evidence="1">
    <location>
        <begin position="31"/>
        <end position="50"/>
    </location>
</feature>
<evidence type="ECO:0000313" key="2">
    <source>
        <dbReference type="EMBL" id="MFC5847230.1"/>
    </source>
</evidence>
<proteinExistence type="predicted"/>
<keyword evidence="3" id="KW-1185">Reference proteome</keyword>
<sequence length="50" mass="4954">MTHTASRTRRLLSAALGALLLLGFVTHPSVSYSPAPSLAGDGTKTGTGGG</sequence>
<gene>
    <name evidence="2" type="ORF">ACFPQ6_02810</name>
</gene>
<reference evidence="3" key="1">
    <citation type="journal article" date="2019" name="Int. J. Syst. Evol. Microbiol.">
        <title>The Global Catalogue of Microorganisms (GCM) 10K type strain sequencing project: providing services to taxonomists for standard genome sequencing and annotation.</title>
        <authorList>
            <consortium name="The Broad Institute Genomics Platform"/>
            <consortium name="The Broad Institute Genome Sequencing Center for Infectious Disease"/>
            <person name="Wu L."/>
            <person name="Ma J."/>
        </authorList>
    </citation>
    <scope>NUCLEOTIDE SEQUENCE [LARGE SCALE GENOMIC DNA]</scope>
    <source>
        <strain evidence="3">CGMCC 1.15053</strain>
    </source>
</reference>
<name>A0ABW1DG80_9DEIO</name>
<protein>
    <submittedName>
        <fullName evidence="2">Uncharacterized protein</fullName>
    </submittedName>
</protein>
<comment type="caution">
    <text evidence="2">The sequence shown here is derived from an EMBL/GenBank/DDBJ whole genome shotgun (WGS) entry which is preliminary data.</text>
</comment>
<dbReference type="EMBL" id="JBHSOH010000004">
    <property type="protein sequence ID" value="MFC5847230.1"/>
    <property type="molecule type" value="Genomic_DNA"/>
</dbReference>
<dbReference type="Proteomes" id="UP001595979">
    <property type="component" value="Unassembled WGS sequence"/>
</dbReference>
<evidence type="ECO:0000313" key="3">
    <source>
        <dbReference type="Proteomes" id="UP001595979"/>
    </source>
</evidence>
<accession>A0ABW1DG80</accession>
<dbReference type="RefSeq" id="WP_380046192.1">
    <property type="nucleotide sequence ID" value="NZ_JBHSOH010000004.1"/>
</dbReference>
<evidence type="ECO:0000256" key="1">
    <source>
        <dbReference type="SAM" id="MobiDB-lite"/>
    </source>
</evidence>
<organism evidence="2 3">
    <name type="scientific">Deinococcus petrolearius</name>
    <dbReference type="NCBI Taxonomy" id="1751295"/>
    <lineage>
        <taxon>Bacteria</taxon>
        <taxon>Thermotogati</taxon>
        <taxon>Deinococcota</taxon>
        <taxon>Deinococci</taxon>
        <taxon>Deinococcales</taxon>
        <taxon>Deinococcaceae</taxon>
        <taxon>Deinococcus</taxon>
    </lineage>
</organism>